<dbReference type="Proteomes" id="UP000182658">
    <property type="component" value="Unassembled WGS sequence"/>
</dbReference>
<evidence type="ECO:0000313" key="3">
    <source>
        <dbReference type="Proteomes" id="UP000182658"/>
    </source>
</evidence>
<evidence type="ECO:0000256" key="1">
    <source>
        <dbReference type="SAM" id="MobiDB-lite"/>
    </source>
</evidence>
<organism evidence="2 3">
    <name type="scientific">Coniochaeta ligniaria NRRL 30616</name>
    <dbReference type="NCBI Taxonomy" id="1408157"/>
    <lineage>
        <taxon>Eukaryota</taxon>
        <taxon>Fungi</taxon>
        <taxon>Dikarya</taxon>
        <taxon>Ascomycota</taxon>
        <taxon>Pezizomycotina</taxon>
        <taxon>Sordariomycetes</taxon>
        <taxon>Sordariomycetidae</taxon>
        <taxon>Coniochaetales</taxon>
        <taxon>Coniochaetaceae</taxon>
        <taxon>Coniochaeta</taxon>
    </lineage>
</organism>
<protein>
    <submittedName>
        <fullName evidence="2">Uncharacterized protein</fullName>
    </submittedName>
</protein>
<sequence>MSTNKTNGRGQLWPEVFVATWSGFNLDTVENLYGNILATDMDLPPTLASVPDSSGLELNSKQEKSGTCFLPPGVLQWITAAIQPAVEEGKKQLGASSGRTLVQEVDKAISNKDPDQSGPKFAKAAYVLSLSGRPTQYVVVGLIKHKSQWRADKVPDGQNPSMNSEAPLCQLANCCRQARVPYGFLLTEHELAVCRFTFTQDDLTGKSANPVNCELQSIPLANHGVGLLTAPLALWFLTMLSLDEGRGGTTAQRLMAPIAPADGCSLALDTMMVAEDVSASRDSTMADSSPGPDAATMADGAASMDAERIVIERSQRLTFEQYERMGFDASFFDFGSGI</sequence>
<accession>A0A1J7IW36</accession>
<keyword evidence="3" id="KW-1185">Reference proteome</keyword>
<name>A0A1J7IW36_9PEZI</name>
<feature type="region of interest" description="Disordered" evidence="1">
    <location>
        <begin position="280"/>
        <end position="299"/>
    </location>
</feature>
<evidence type="ECO:0000313" key="2">
    <source>
        <dbReference type="EMBL" id="OIW25321.1"/>
    </source>
</evidence>
<gene>
    <name evidence="2" type="ORF">CONLIGDRAFT_636376</name>
</gene>
<dbReference type="OrthoDB" id="4367324at2759"/>
<proteinExistence type="predicted"/>
<dbReference type="EMBL" id="KV875102">
    <property type="protein sequence ID" value="OIW25321.1"/>
    <property type="molecule type" value="Genomic_DNA"/>
</dbReference>
<dbReference type="InParanoid" id="A0A1J7IW36"/>
<reference evidence="2 3" key="1">
    <citation type="submission" date="2016-10" db="EMBL/GenBank/DDBJ databases">
        <title>Draft genome sequence of Coniochaeta ligniaria NRRL30616, a lignocellulolytic fungus for bioabatement of inhibitors in plant biomass hydrolysates.</title>
        <authorList>
            <consortium name="DOE Joint Genome Institute"/>
            <person name="Jimenez D.J."/>
            <person name="Hector R.E."/>
            <person name="Riley R."/>
            <person name="Sun H."/>
            <person name="Grigoriev I.V."/>
            <person name="Van Elsas J.D."/>
            <person name="Nichols N.N."/>
        </authorList>
    </citation>
    <scope>NUCLEOTIDE SEQUENCE [LARGE SCALE GENOMIC DNA]</scope>
    <source>
        <strain evidence="2 3">NRRL 30616</strain>
    </source>
</reference>
<dbReference type="STRING" id="1408157.A0A1J7IW36"/>
<dbReference type="AlphaFoldDB" id="A0A1J7IW36"/>